<name>A0A562S948_9BACT</name>
<evidence type="ECO:0000313" key="2">
    <source>
        <dbReference type="Proteomes" id="UP000316167"/>
    </source>
</evidence>
<reference evidence="1 2" key="1">
    <citation type="journal article" date="2015" name="Stand. Genomic Sci.">
        <title>Genomic Encyclopedia of Bacterial and Archaeal Type Strains, Phase III: the genomes of soil and plant-associated and newly described type strains.</title>
        <authorList>
            <person name="Whitman W.B."/>
            <person name="Woyke T."/>
            <person name="Klenk H.P."/>
            <person name="Zhou Y."/>
            <person name="Lilburn T.G."/>
            <person name="Beck B.J."/>
            <person name="De Vos P."/>
            <person name="Vandamme P."/>
            <person name="Eisen J.A."/>
            <person name="Garrity G."/>
            <person name="Hugenholtz P."/>
            <person name="Kyrpides N.C."/>
        </authorList>
    </citation>
    <scope>NUCLEOTIDE SEQUENCE [LARGE SCALE GENOMIC DNA]</scope>
    <source>
        <strain evidence="1 2">CGMCC 1.7271</strain>
    </source>
</reference>
<keyword evidence="2" id="KW-1185">Reference proteome</keyword>
<dbReference type="EMBL" id="VLLE01000008">
    <property type="protein sequence ID" value="TWI77941.1"/>
    <property type="molecule type" value="Genomic_DNA"/>
</dbReference>
<protein>
    <submittedName>
        <fullName evidence="1">Uncharacterized protein</fullName>
    </submittedName>
</protein>
<evidence type="ECO:0000313" key="1">
    <source>
        <dbReference type="EMBL" id="TWI77941.1"/>
    </source>
</evidence>
<accession>A0A562S948</accession>
<organism evidence="1 2">
    <name type="scientific">Lacibacter cauensis</name>
    <dbReference type="NCBI Taxonomy" id="510947"/>
    <lineage>
        <taxon>Bacteria</taxon>
        <taxon>Pseudomonadati</taxon>
        <taxon>Bacteroidota</taxon>
        <taxon>Chitinophagia</taxon>
        <taxon>Chitinophagales</taxon>
        <taxon>Chitinophagaceae</taxon>
        <taxon>Lacibacter</taxon>
    </lineage>
</organism>
<comment type="caution">
    <text evidence="1">The sequence shown here is derived from an EMBL/GenBank/DDBJ whole genome shotgun (WGS) entry which is preliminary data.</text>
</comment>
<proteinExistence type="predicted"/>
<dbReference type="AlphaFoldDB" id="A0A562S948"/>
<gene>
    <name evidence="1" type="ORF">IQ13_4183</name>
</gene>
<dbReference type="RefSeq" id="WP_199758328.1">
    <property type="nucleotide sequence ID" value="NZ_VLLE01000008.1"/>
</dbReference>
<dbReference type="Proteomes" id="UP000316167">
    <property type="component" value="Unassembled WGS sequence"/>
</dbReference>
<sequence>MDHAIIPECYVDTNLAETLTPPQKQYNHQKGCGTVTKVMKEKFKDSFAVGIIDKDKKEVDYLKEFSEIAKSKGLILHKHNNKDKHHYIIQISPAMERFLFDCMQEAGVSPSNYGLPDNFDAFKKQAKTVTSKDDDRFKRLFKDLRKKGSSEISLLEALLKYLKQKNYKADYTELKAFFV</sequence>